<dbReference type="InterPro" id="IPR035965">
    <property type="entry name" value="PAS-like_dom_sf"/>
</dbReference>
<dbReference type="Pfam" id="PF14689">
    <property type="entry name" value="SPOB_a"/>
    <property type="match status" value="1"/>
</dbReference>
<dbReference type="PROSITE" id="PS50109">
    <property type="entry name" value="HIS_KIN"/>
    <property type="match status" value="1"/>
</dbReference>
<dbReference type="SUPFAM" id="SSF55874">
    <property type="entry name" value="ATPase domain of HSP90 chaperone/DNA topoisomerase II/histidine kinase"/>
    <property type="match status" value="1"/>
</dbReference>
<dbReference type="EC" id="2.7.13.3" evidence="3"/>
<gene>
    <name evidence="16" type="primary">dctS</name>
    <name evidence="16" type="ORF">GCM10008967_03720</name>
</gene>
<keyword evidence="17" id="KW-1185">Reference proteome</keyword>
<keyword evidence="4" id="KW-1003">Cell membrane</keyword>
<dbReference type="Pfam" id="PF02518">
    <property type="entry name" value="HATPase_c"/>
    <property type="match status" value="1"/>
</dbReference>
<evidence type="ECO:0000256" key="3">
    <source>
        <dbReference type="ARBA" id="ARBA00012438"/>
    </source>
</evidence>
<dbReference type="SMART" id="SM00387">
    <property type="entry name" value="HATPase_c"/>
    <property type="match status" value="1"/>
</dbReference>
<keyword evidence="12" id="KW-0902">Two-component regulatory system</keyword>
<dbReference type="InterPro" id="IPR004358">
    <property type="entry name" value="Sig_transdc_His_kin-like_C"/>
</dbReference>
<name>A0ABN0VST7_9BACI</name>
<evidence type="ECO:0000256" key="12">
    <source>
        <dbReference type="ARBA" id="ARBA00023012"/>
    </source>
</evidence>
<dbReference type="Gene3D" id="3.30.450.20">
    <property type="entry name" value="PAS domain"/>
    <property type="match status" value="2"/>
</dbReference>
<dbReference type="RefSeq" id="WP_343795827.1">
    <property type="nucleotide sequence ID" value="NZ_BAAADJ010000004.1"/>
</dbReference>
<dbReference type="PRINTS" id="PR00344">
    <property type="entry name" value="BCTRLSENSOR"/>
</dbReference>
<keyword evidence="13 14" id="KW-0472">Membrane</keyword>
<evidence type="ECO:0000256" key="5">
    <source>
        <dbReference type="ARBA" id="ARBA00022553"/>
    </source>
</evidence>
<keyword evidence="11 14" id="KW-1133">Transmembrane helix</keyword>
<feature type="domain" description="Histidine kinase" evidence="15">
    <location>
        <begin position="336"/>
        <end position="531"/>
    </location>
</feature>
<reference evidence="16 17" key="1">
    <citation type="journal article" date="2019" name="Int. J. Syst. Evol. Microbiol.">
        <title>The Global Catalogue of Microorganisms (GCM) 10K type strain sequencing project: providing services to taxonomists for standard genome sequencing and annotation.</title>
        <authorList>
            <consortium name="The Broad Institute Genomics Platform"/>
            <consortium name="The Broad Institute Genome Sequencing Center for Infectious Disease"/>
            <person name="Wu L."/>
            <person name="Ma J."/>
        </authorList>
    </citation>
    <scope>NUCLEOTIDE SEQUENCE [LARGE SCALE GENOMIC DNA]</scope>
    <source>
        <strain evidence="16 17">JCM 9731</strain>
    </source>
</reference>
<evidence type="ECO:0000313" key="17">
    <source>
        <dbReference type="Proteomes" id="UP001500782"/>
    </source>
</evidence>
<dbReference type="PANTHER" id="PTHR43547">
    <property type="entry name" value="TWO-COMPONENT HISTIDINE KINASE"/>
    <property type="match status" value="1"/>
</dbReference>
<dbReference type="InterPro" id="IPR000014">
    <property type="entry name" value="PAS"/>
</dbReference>
<dbReference type="EMBL" id="BAAADJ010000004">
    <property type="protein sequence ID" value="GAA0316406.1"/>
    <property type="molecule type" value="Genomic_DNA"/>
</dbReference>
<dbReference type="SUPFAM" id="SSF55785">
    <property type="entry name" value="PYP-like sensor domain (PAS domain)"/>
    <property type="match status" value="1"/>
</dbReference>
<evidence type="ECO:0000256" key="13">
    <source>
        <dbReference type="ARBA" id="ARBA00023136"/>
    </source>
</evidence>
<keyword evidence="8" id="KW-0547">Nucleotide-binding</keyword>
<dbReference type="InterPro" id="IPR033463">
    <property type="entry name" value="sCache_3"/>
</dbReference>
<dbReference type="Gene3D" id="1.10.287.130">
    <property type="match status" value="1"/>
</dbReference>
<keyword evidence="7 14" id="KW-0812">Transmembrane</keyword>
<feature type="transmembrane region" description="Helical" evidence="14">
    <location>
        <begin position="153"/>
        <end position="170"/>
    </location>
</feature>
<evidence type="ECO:0000256" key="7">
    <source>
        <dbReference type="ARBA" id="ARBA00022692"/>
    </source>
</evidence>
<accession>A0ABN0VST7</accession>
<dbReference type="Pfam" id="PF17203">
    <property type="entry name" value="sCache_3_2"/>
    <property type="match status" value="1"/>
</dbReference>
<dbReference type="InterPro" id="IPR005467">
    <property type="entry name" value="His_kinase_dom"/>
</dbReference>
<sequence length="544" mass="60690">MIAKHMPIRWKMTILSFGVVLFSLVIALIIFVGKVIEIREDELGNQALLISRTVANLPTVKEHIQSSSVSKGWKEIQPIVENIRTVNGSDYIVVLNMNRIRYSHPSPDMLGTLSSGKDEGPAFAEHSYTSKAKGELGTAIRGFVPIMNDSHQQIGVVIVGMIVPSVWEIIGPMKKELFIMSVITLLFGIIGSWLLARHIRRETFQLEPHEIAKLLVERTATFQAMNEGIIAIDIEKRVTVFNEKAKEILSIDGDVEGQLISEVLPDTKLPDTLTSKEPIYHEELRLGEKIVLSSRVPIMVDGQVVGAVAIFQDRTDMTKLAEELTGVRTFVEALRVQNHEHQNKLHTVAGLIQLDEGEKALNYIFQSTEEEANMIKFLTDRIKNDNLTGLLLGKIRRSKELGIELKFDPDSFLSKLPSLLDQHDLVVVLGNLIENAFFALKGSRKEKKLVHVIIEETDNKLHIVIEDNGSGIAEEHLPYIFDKGFTTKGKEGSGIGLYLIKKIIEKSGGKIFVQSRLGEGTEFSLNFPMNGGLEDDEGHSNHVN</sequence>
<feature type="transmembrane region" description="Helical" evidence="14">
    <location>
        <begin position="12"/>
        <end position="33"/>
    </location>
</feature>
<dbReference type="Proteomes" id="UP001500782">
    <property type="component" value="Unassembled WGS sequence"/>
</dbReference>
<dbReference type="InterPro" id="IPR036890">
    <property type="entry name" value="HATPase_C_sf"/>
</dbReference>
<keyword evidence="6" id="KW-0808">Transferase</keyword>
<evidence type="ECO:0000256" key="14">
    <source>
        <dbReference type="SAM" id="Phobius"/>
    </source>
</evidence>
<keyword evidence="10" id="KW-0067">ATP-binding</keyword>
<evidence type="ECO:0000259" key="15">
    <source>
        <dbReference type="PROSITE" id="PS50109"/>
    </source>
</evidence>
<dbReference type="InterPro" id="IPR016120">
    <property type="entry name" value="Sig_transdc_His_kin_SpoOB"/>
</dbReference>
<evidence type="ECO:0000256" key="11">
    <source>
        <dbReference type="ARBA" id="ARBA00022989"/>
    </source>
</evidence>
<evidence type="ECO:0000256" key="8">
    <source>
        <dbReference type="ARBA" id="ARBA00022741"/>
    </source>
</evidence>
<feature type="transmembrane region" description="Helical" evidence="14">
    <location>
        <begin position="177"/>
        <end position="196"/>
    </location>
</feature>
<comment type="catalytic activity">
    <reaction evidence="1">
        <text>ATP + protein L-histidine = ADP + protein N-phospho-L-histidine.</text>
        <dbReference type="EC" id="2.7.13.3"/>
    </reaction>
</comment>
<evidence type="ECO:0000256" key="6">
    <source>
        <dbReference type="ARBA" id="ARBA00022679"/>
    </source>
</evidence>
<dbReference type="GO" id="GO:0016301">
    <property type="term" value="F:kinase activity"/>
    <property type="evidence" value="ECO:0007669"/>
    <property type="project" value="UniProtKB-KW"/>
</dbReference>
<comment type="subcellular location">
    <subcellularLocation>
        <location evidence="2">Cell membrane</location>
        <topology evidence="2">Multi-pass membrane protein</topology>
    </subcellularLocation>
</comment>
<protein>
    <recommendedName>
        <fullName evidence="3">histidine kinase</fullName>
        <ecNumber evidence="3">2.7.13.3</ecNumber>
    </recommendedName>
</protein>
<proteinExistence type="predicted"/>
<evidence type="ECO:0000256" key="9">
    <source>
        <dbReference type="ARBA" id="ARBA00022777"/>
    </source>
</evidence>
<evidence type="ECO:0000256" key="4">
    <source>
        <dbReference type="ARBA" id="ARBA00022475"/>
    </source>
</evidence>
<dbReference type="InterPro" id="IPR029151">
    <property type="entry name" value="Sensor-like_sf"/>
</dbReference>
<dbReference type="SUPFAM" id="SSF55890">
    <property type="entry name" value="Sporulation response regulatory protein Spo0B"/>
    <property type="match status" value="1"/>
</dbReference>
<evidence type="ECO:0000256" key="1">
    <source>
        <dbReference type="ARBA" id="ARBA00000085"/>
    </source>
</evidence>
<dbReference type="InterPro" id="IPR003594">
    <property type="entry name" value="HATPase_dom"/>
</dbReference>
<keyword evidence="9 16" id="KW-0418">Kinase</keyword>
<evidence type="ECO:0000256" key="10">
    <source>
        <dbReference type="ARBA" id="ARBA00022840"/>
    </source>
</evidence>
<dbReference type="InterPro" id="IPR039506">
    <property type="entry name" value="SPOB_a"/>
</dbReference>
<evidence type="ECO:0000256" key="2">
    <source>
        <dbReference type="ARBA" id="ARBA00004651"/>
    </source>
</evidence>
<keyword evidence="5" id="KW-0597">Phosphoprotein</keyword>
<dbReference type="Gene3D" id="3.30.565.10">
    <property type="entry name" value="Histidine kinase-like ATPase, C-terminal domain"/>
    <property type="match status" value="1"/>
</dbReference>
<dbReference type="PANTHER" id="PTHR43547:SF10">
    <property type="entry name" value="SENSOR HISTIDINE KINASE DCUS"/>
    <property type="match status" value="1"/>
</dbReference>
<comment type="caution">
    <text evidence="16">The sequence shown here is derived from an EMBL/GenBank/DDBJ whole genome shotgun (WGS) entry which is preliminary data.</text>
</comment>
<evidence type="ECO:0000313" key="16">
    <source>
        <dbReference type="EMBL" id="GAA0316406.1"/>
    </source>
</evidence>
<dbReference type="SUPFAM" id="SSF103190">
    <property type="entry name" value="Sensory domain-like"/>
    <property type="match status" value="1"/>
</dbReference>
<organism evidence="16 17">
    <name type="scientific">Bacillus carboniphilus</name>
    <dbReference type="NCBI Taxonomy" id="86663"/>
    <lineage>
        <taxon>Bacteria</taxon>
        <taxon>Bacillati</taxon>
        <taxon>Bacillota</taxon>
        <taxon>Bacilli</taxon>
        <taxon>Bacillales</taxon>
        <taxon>Bacillaceae</taxon>
        <taxon>Bacillus</taxon>
    </lineage>
</organism>
<dbReference type="CDD" id="cd00130">
    <property type="entry name" value="PAS"/>
    <property type="match status" value="1"/>
</dbReference>